<protein>
    <submittedName>
        <fullName evidence="1">Uncharacterized protein</fullName>
    </submittedName>
</protein>
<proteinExistence type="predicted"/>
<dbReference type="EMBL" id="CAMXCT020001778">
    <property type="protein sequence ID" value="CAL1146292.1"/>
    <property type="molecule type" value="Genomic_DNA"/>
</dbReference>
<dbReference type="Proteomes" id="UP001152797">
    <property type="component" value="Unassembled WGS sequence"/>
</dbReference>
<accession>A0A9P1G0F4</accession>
<evidence type="ECO:0000313" key="1">
    <source>
        <dbReference type="EMBL" id="CAI3992917.1"/>
    </source>
</evidence>
<keyword evidence="3" id="KW-1185">Reference proteome</keyword>
<comment type="caution">
    <text evidence="1">The sequence shown here is derived from an EMBL/GenBank/DDBJ whole genome shotgun (WGS) entry which is preliminary data.</text>
</comment>
<evidence type="ECO:0000313" key="2">
    <source>
        <dbReference type="EMBL" id="CAL4780229.1"/>
    </source>
</evidence>
<dbReference type="AlphaFoldDB" id="A0A9P1G0F4"/>
<name>A0A9P1G0F4_9DINO</name>
<dbReference type="EMBL" id="CAMXCT010001778">
    <property type="protein sequence ID" value="CAI3992917.1"/>
    <property type="molecule type" value="Genomic_DNA"/>
</dbReference>
<sequence>MKVKRPVHVPAAKPVPTACSPWVLRASFATFGARAVSWAPIASPALDSGGANWAVSSA</sequence>
<reference evidence="1" key="1">
    <citation type="submission" date="2022-10" db="EMBL/GenBank/DDBJ databases">
        <authorList>
            <person name="Chen Y."/>
            <person name="Dougan E. K."/>
            <person name="Chan C."/>
            <person name="Rhodes N."/>
            <person name="Thang M."/>
        </authorList>
    </citation>
    <scope>NUCLEOTIDE SEQUENCE</scope>
</reference>
<reference evidence="2 3" key="2">
    <citation type="submission" date="2024-05" db="EMBL/GenBank/DDBJ databases">
        <authorList>
            <person name="Chen Y."/>
            <person name="Shah S."/>
            <person name="Dougan E. K."/>
            <person name="Thang M."/>
            <person name="Chan C."/>
        </authorList>
    </citation>
    <scope>NUCLEOTIDE SEQUENCE [LARGE SCALE GENOMIC DNA]</scope>
</reference>
<evidence type="ECO:0000313" key="3">
    <source>
        <dbReference type="Proteomes" id="UP001152797"/>
    </source>
</evidence>
<dbReference type="EMBL" id="CAMXCT030001778">
    <property type="protein sequence ID" value="CAL4780229.1"/>
    <property type="molecule type" value="Genomic_DNA"/>
</dbReference>
<organism evidence="1">
    <name type="scientific">Cladocopium goreaui</name>
    <dbReference type="NCBI Taxonomy" id="2562237"/>
    <lineage>
        <taxon>Eukaryota</taxon>
        <taxon>Sar</taxon>
        <taxon>Alveolata</taxon>
        <taxon>Dinophyceae</taxon>
        <taxon>Suessiales</taxon>
        <taxon>Symbiodiniaceae</taxon>
        <taxon>Cladocopium</taxon>
    </lineage>
</organism>
<gene>
    <name evidence="1" type="ORF">C1SCF055_LOCUS19710</name>
</gene>